<feature type="transmembrane region" description="Helical" evidence="1">
    <location>
        <begin position="12"/>
        <end position="30"/>
    </location>
</feature>
<reference evidence="2 3" key="1">
    <citation type="submission" date="2024-03" db="EMBL/GenBank/DDBJ databases">
        <title>Aureococcus anophagefferens CCMP1851 and Kratosvirus quantuckense: Draft genome of a second virus-susceptible host strain in the model system.</title>
        <authorList>
            <person name="Chase E."/>
            <person name="Truchon A.R."/>
            <person name="Schepens W."/>
            <person name="Wilhelm S.W."/>
        </authorList>
    </citation>
    <scope>NUCLEOTIDE SEQUENCE [LARGE SCALE GENOMIC DNA]</scope>
    <source>
        <strain evidence="2 3">CCMP1851</strain>
    </source>
</reference>
<evidence type="ECO:0000313" key="2">
    <source>
        <dbReference type="EMBL" id="KAK7242717.1"/>
    </source>
</evidence>
<dbReference type="EMBL" id="JBBJCI010000141">
    <property type="protein sequence ID" value="KAK7242717.1"/>
    <property type="molecule type" value="Genomic_DNA"/>
</dbReference>
<dbReference type="Proteomes" id="UP001363151">
    <property type="component" value="Unassembled WGS sequence"/>
</dbReference>
<organism evidence="2 3">
    <name type="scientific">Aureococcus anophagefferens</name>
    <name type="common">Harmful bloom alga</name>
    <dbReference type="NCBI Taxonomy" id="44056"/>
    <lineage>
        <taxon>Eukaryota</taxon>
        <taxon>Sar</taxon>
        <taxon>Stramenopiles</taxon>
        <taxon>Ochrophyta</taxon>
        <taxon>Pelagophyceae</taxon>
        <taxon>Pelagomonadales</taxon>
        <taxon>Pelagomonadaceae</taxon>
        <taxon>Aureococcus</taxon>
    </lineage>
</organism>
<evidence type="ECO:0000313" key="3">
    <source>
        <dbReference type="Proteomes" id="UP001363151"/>
    </source>
</evidence>
<feature type="transmembrane region" description="Helical" evidence="1">
    <location>
        <begin position="50"/>
        <end position="71"/>
    </location>
</feature>
<keyword evidence="3" id="KW-1185">Reference proteome</keyword>
<proteinExistence type="predicted"/>
<evidence type="ECO:0000256" key="1">
    <source>
        <dbReference type="SAM" id="Phobius"/>
    </source>
</evidence>
<name>A0ABR1G316_AURAN</name>
<gene>
    <name evidence="2" type="ORF">SO694_00016440</name>
</gene>
<accession>A0ABR1G316</accession>
<keyword evidence="1" id="KW-1133">Transmembrane helix</keyword>
<evidence type="ECO:0008006" key="4">
    <source>
        <dbReference type="Google" id="ProtNLM"/>
    </source>
</evidence>
<sequence>MTNEPEKPFNAKAYGLWSLGCASLLSYRYFMPKSVAGVASPGVVAVKALSLATLLSVGTFATGLGALAAYLDVSSIAEFSAVARSRAPGALKALGYERRVAAPSPEAEAEWQAIDATIRAAWDAGDWSKFDEGVRASFGLYFKDDGAAAPADDAAGGRPKS</sequence>
<protein>
    <recommendedName>
        <fullName evidence="4">Altered inheritance of mitochondria protein 11</fullName>
    </recommendedName>
</protein>
<keyword evidence="1" id="KW-0812">Transmembrane</keyword>
<keyword evidence="1" id="KW-0472">Membrane</keyword>
<comment type="caution">
    <text evidence="2">The sequence shown here is derived from an EMBL/GenBank/DDBJ whole genome shotgun (WGS) entry which is preliminary data.</text>
</comment>